<dbReference type="SUPFAM" id="SSF54637">
    <property type="entry name" value="Thioesterase/thiol ester dehydrase-isomerase"/>
    <property type="match status" value="1"/>
</dbReference>
<dbReference type="PANTHER" id="PTHR43841:SF3">
    <property type="entry name" value="(3R)-HYDROXYACYL-ACP DEHYDRATASE SUBUNIT HADB"/>
    <property type="match status" value="1"/>
</dbReference>
<comment type="similarity">
    <text evidence="1">Belongs to the enoyl-CoA hydratase/isomerase family.</text>
</comment>
<proteinExistence type="inferred from homology"/>
<protein>
    <submittedName>
        <fullName evidence="3">Acyl dehydratase</fullName>
    </submittedName>
</protein>
<organism evidence="3 4">
    <name type="scientific">Calidifontibacter indicus</name>
    <dbReference type="NCBI Taxonomy" id="419650"/>
    <lineage>
        <taxon>Bacteria</taxon>
        <taxon>Bacillati</taxon>
        <taxon>Actinomycetota</taxon>
        <taxon>Actinomycetes</taxon>
        <taxon>Micrococcales</taxon>
        <taxon>Dermacoccaceae</taxon>
        <taxon>Calidifontibacter</taxon>
    </lineage>
</organism>
<reference evidence="3 4" key="1">
    <citation type="submission" date="2018-08" db="EMBL/GenBank/DDBJ databases">
        <title>Sequencing the genomes of 1000 actinobacteria strains.</title>
        <authorList>
            <person name="Klenk H.-P."/>
        </authorList>
    </citation>
    <scope>NUCLEOTIDE SEQUENCE [LARGE SCALE GENOMIC DNA]</scope>
    <source>
        <strain evidence="3 4">DSM 22967</strain>
    </source>
</reference>
<dbReference type="GO" id="GO:0006633">
    <property type="term" value="P:fatty acid biosynthetic process"/>
    <property type="evidence" value="ECO:0007669"/>
    <property type="project" value="InterPro"/>
</dbReference>
<dbReference type="GO" id="GO:0004312">
    <property type="term" value="F:fatty acid synthase activity"/>
    <property type="evidence" value="ECO:0007669"/>
    <property type="project" value="InterPro"/>
</dbReference>
<keyword evidence="4" id="KW-1185">Reference proteome</keyword>
<dbReference type="PANTHER" id="PTHR43841">
    <property type="entry name" value="3-HYDROXYACYL-THIOESTER DEHYDRATASE HTDX-RELATED"/>
    <property type="match status" value="1"/>
</dbReference>
<evidence type="ECO:0000313" key="3">
    <source>
        <dbReference type="EMBL" id="REF32160.1"/>
    </source>
</evidence>
<accession>A0A3D9UW06</accession>
<dbReference type="Pfam" id="PF01575">
    <property type="entry name" value="MaoC_dehydratas"/>
    <property type="match status" value="1"/>
</dbReference>
<dbReference type="InterPro" id="IPR003965">
    <property type="entry name" value="Fatty_acid_synthase"/>
</dbReference>
<evidence type="ECO:0000256" key="1">
    <source>
        <dbReference type="ARBA" id="ARBA00005254"/>
    </source>
</evidence>
<sequence>MSPKASELEVGQEIGRTQIKVDRATFVRYAGASGDFNPIHWDERFATSVGLPSVIGHGMWTMGAAVSLVSEWAGDAGRVAEYGVRFSAPVVVEYEGATPLDVTGVIKKIDGDRVTVELAATQGESKVLSRALAVVDLGERAGTN</sequence>
<dbReference type="EMBL" id="QTUA01000001">
    <property type="protein sequence ID" value="REF32160.1"/>
    <property type="molecule type" value="Genomic_DNA"/>
</dbReference>
<evidence type="ECO:0000259" key="2">
    <source>
        <dbReference type="Pfam" id="PF01575"/>
    </source>
</evidence>
<dbReference type="InterPro" id="IPR002539">
    <property type="entry name" value="MaoC-like_dom"/>
</dbReference>
<dbReference type="AlphaFoldDB" id="A0A3D9UW06"/>
<dbReference type="OrthoDB" id="9800237at2"/>
<dbReference type="Proteomes" id="UP000256253">
    <property type="component" value="Unassembled WGS sequence"/>
</dbReference>
<feature type="domain" description="MaoC-like" evidence="2">
    <location>
        <begin position="10"/>
        <end position="118"/>
    </location>
</feature>
<dbReference type="Gene3D" id="3.10.129.10">
    <property type="entry name" value="Hotdog Thioesterase"/>
    <property type="match status" value="1"/>
</dbReference>
<dbReference type="GO" id="GO:0005835">
    <property type="term" value="C:fatty acid synthase complex"/>
    <property type="evidence" value="ECO:0007669"/>
    <property type="project" value="InterPro"/>
</dbReference>
<dbReference type="InterPro" id="IPR029069">
    <property type="entry name" value="HotDog_dom_sf"/>
</dbReference>
<gene>
    <name evidence="3" type="ORF">DFJ65_3258</name>
</gene>
<comment type="caution">
    <text evidence="3">The sequence shown here is derived from an EMBL/GenBank/DDBJ whole genome shotgun (WGS) entry which is preliminary data.</text>
</comment>
<evidence type="ECO:0000313" key="4">
    <source>
        <dbReference type="Proteomes" id="UP000256253"/>
    </source>
</evidence>
<dbReference type="PRINTS" id="PR01483">
    <property type="entry name" value="FASYNTHASE"/>
</dbReference>
<name>A0A3D9UW06_9MICO</name>
<dbReference type="RefSeq" id="WP_115923906.1">
    <property type="nucleotide sequence ID" value="NZ_QTUA01000001.1"/>
</dbReference>